<evidence type="ECO:0000313" key="1">
    <source>
        <dbReference type="EMBL" id="GJT46118.1"/>
    </source>
</evidence>
<keyword evidence="2" id="KW-1185">Reference proteome</keyword>
<proteinExistence type="predicted"/>
<dbReference type="Proteomes" id="UP001151760">
    <property type="component" value="Unassembled WGS sequence"/>
</dbReference>
<reference evidence="1" key="2">
    <citation type="submission" date="2022-01" db="EMBL/GenBank/DDBJ databases">
        <authorList>
            <person name="Yamashiro T."/>
            <person name="Shiraishi A."/>
            <person name="Satake H."/>
            <person name="Nakayama K."/>
        </authorList>
    </citation>
    <scope>NUCLEOTIDE SEQUENCE</scope>
</reference>
<reference evidence="1" key="1">
    <citation type="journal article" date="2022" name="Int. J. Mol. Sci.">
        <title>Draft Genome of Tanacetum Coccineum: Genomic Comparison of Closely Related Tanacetum-Family Plants.</title>
        <authorList>
            <person name="Yamashiro T."/>
            <person name="Shiraishi A."/>
            <person name="Nakayama K."/>
            <person name="Satake H."/>
        </authorList>
    </citation>
    <scope>NUCLEOTIDE SEQUENCE</scope>
</reference>
<organism evidence="1 2">
    <name type="scientific">Tanacetum coccineum</name>
    <dbReference type="NCBI Taxonomy" id="301880"/>
    <lineage>
        <taxon>Eukaryota</taxon>
        <taxon>Viridiplantae</taxon>
        <taxon>Streptophyta</taxon>
        <taxon>Embryophyta</taxon>
        <taxon>Tracheophyta</taxon>
        <taxon>Spermatophyta</taxon>
        <taxon>Magnoliopsida</taxon>
        <taxon>eudicotyledons</taxon>
        <taxon>Gunneridae</taxon>
        <taxon>Pentapetalae</taxon>
        <taxon>asterids</taxon>
        <taxon>campanulids</taxon>
        <taxon>Asterales</taxon>
        <taxon>Asteraceae</taxon>
        <taxon>Asteroideae</taxon>
        <taxon>Anthemideae</taxon>
        <taxon>Anthemidinae</taxon>
        <taxon>Tanacetum</taxon>
    </lineage>
</organism>
<protein>
    <submittedName>
        <fullName evidence="1">Uncharacterized protein</fullName>
    </submittedName>
</protein>
<name>A0ABQ5E5K6_9ASTR</name>
<dbReference type="EMBL" id="BQNB010015958">
    <property type="protein sequence ID" value="GJT46118.1"/>
    <property type="molecule type" value="Genomic_DNA"/>
</dbReference>
<gene>
    <name evidence="1" type="ORF">Tco_0954833</name>
</gene>
<comment type="caution">
    <text evidence="1">The sequence shown here is derived from an EMBL/GenBank/DDBJ whole genome shotgun (WGS) entry which is preliminary data.</text>
</comment>
<sequence length="128" mass="14202">MFIEQSHDEVYSYLKGGSGNSGGERLAISMVKEAWLSENEEGVVPAHRTCVLDIIFTPKTYKDVFYTSKLFENIFSQASIRVISPEYAYVPPESVVVSPEHAVAPSKSAGAAGENKVKRMMVSKRVWI</sequence>
<evidence type="ECO:0000313" key="2">
    <source>
        <dbReference type="Proteomes" id="UP001151760"/>
    </source>
</evidence>
<accession>A0ABQ5E5K6</accession>